<name>A0A2H4IZP1_9CAUD</name>
<sequence>MSEKPLRAVSDDERRTSPPSLLDAVETGDVLDMLLAQRRLIAEALTSAAENTRPQFNNELNKLHVLIREEQARRAEAVEPEEGGRVDNSFDAKAI</sequence>
<feature type="compositionally biased region" description="Basic and acidic residues" evidence="1">
    <location>
        <begin position="1"/>
        <end position="16"/>
    </location>
</feature>
<evidence type="ECO:0000256" key="1">
    <source>
        <dbReference type="SAM" id="MobiDB-lite"/>
    </source>
</evidence>
<evidence type="ECO:0000313" key="2">
    <source>
        <dbReference type="EMBL" id="ASN67449.1"/>
    </source>
</evidence>
<proteinExistence type="predicted"/>
<organism evidence="2">
    <name type="scientific">uncultured Caudovirales phage</name>
    <dbReference type="NCBI Taxonomy" id="2100421"/>
    <lineage>
        <taxon>Viruses</taxon>
        <taxon>Duplodnaviria</taxon>
        <taxon>Heunggongvirae</taxon>
        <taxon>Uroviricota</taxon>
        <taxon>Caudoviricetes</taxon>
        <taxon>Peduoviridae</taxon>
        <taxon>Maltschvirus</taxon>
        <taxon>Maltschvirus maltsch</taxon>
    </lineage>
</organism>
<protein>
    <submittedName>
        <fullName evidence="2">Uncharacterized protein</fullName>
    </submittedName>
</protein>
<accession>A0A2H4IZP1</accession>
<dbReference type="EMBL" id="MF417841">
    <property type="protein sequence ID" value="ASN67449.1"/>
    <property type="molecule type" value="Genomic_DNA"/>
</dbReference>
<gene>
    <name evidence="2" type="ORF">7S11_11</name>
</gene>
<feature type="region of interest" description="Disordered" evidence="1">
    <location>
        <begin position="1"/>
        <end position="21"/>
    </location>
</feature>
<feature type="region of interest" description="Disordered" evidence="1">
    <location>
        <begin position="74"/>
        <end position="95"/>
    </location>
</feature>
<reference evidence="2" key="1">
    <citation type="submission" date="2017-06" db="EMBL/GenBank/DDBJ databases">
        <title>Novel phages from South African skin metaviromes.</title>
        <authorList>
            <person name="van Zyl L.J."/>
            <person name="Abrahams Y."/>
            <person name="Stander E.A."/>
            <person name="Kirby B.M."/>
            <person name="Clavaud C."/>
            <person name="Farcet C."/>
            <person name="Breton L."/>
            <person name="Trindade M.I."/>
        </authorList>
    </citation>
    <scope>NUCLEOTIDE SEQUENCE</scope>
</reference>